<dbReference type="AlphaFoldDB" id="A0A8S1ZLR2"/>
<dbReference type="InterPro" id="IPR006918">
    <property type="entry name" value="COBRA_pln"/>
</dbReference>
<dbReference type="PANTHER" id="PTHR31673">
    <property type="entry name" value="PROTEIN COBRA"/>
    <property type="match status" value="1"/>
</dbReference>
<evidence type="ECO:0000256" key="4">
    <source>
        <dbReference type="SAM" id="MobiDB-lite"/>
    </source>
</evidence>
<feature type="region of interest" description="Disordered" evidence="4">
    <location>
        <begin position="257"/>
        <end position="276"/>
    </location>
</feature>
<accession>A0A8S1ZLR2</accession>
<keyword evidence="3" id="KW-0325">Glycoprotein</keyword>
<proteinExistence type="inferred from homology"/>
<evidence type="ECO:0000256" key="2">
    <source>
        <dbReference type="ARBA" id="ARBA00022729"/>
    </source>
</evidence>
<feature type="compositionally biased region" description="Polar residues" evidence="4">
    <location>
        <begin position="257"/>
        <end position="272"/>
    </location>
</feature>
<dbReference type="Pfam" id="PF04833">
    <property type="entry name" value="COBRA"/>
    <property type="match status" value="1"/>
</dbReference>
<reference evidence="5" key="1">
    <citation type="submission" date="2021-01" db="EMBL/GenBank/DDBJ databases">
        <authorList>
            <person name="Bezrukov I."/>
        </authorList>
    </citation>
    <scope>NUCLEOTIDE SEQUENCE</scope>
</reference>
<evidence type="ECO:0000313" key="6">
    <source>
        <dbReference type="Proteomes" id="UP000682877"/>
    </source>
</evidence>
<protein>
    <submittedName>
        <fullName evidence="5">Uncharacterized protein</fullName>
    </submittedName>
</protein>
<dbReference type="Proteomes" id="UP000682877">
    <property type="component" value="Chromosome 1"/>
</dbReference>
<dbReference type="GO" id="GO:0010215">
    <property type="term" value="P:cellulose microfibril organization"/>
    <property type="evidence" value="ECO:0007669"/>
    <property type="project" value="InterPro"/>
</dbReference>
<keyword evidence="2" id="KW-0732">Signal</keyword>
<gene>
    <name evidence="5" type="ORF">AARE701A_LOCUS2623</name>
</gene>
<evidence type="ECO:0000313" key="5">
    <source>
        <dbReference type="EMBL" id="CAE5959069.1"/>
    </source>
</evidence>
<comment type="similarity">
    <text evidence="1">Belongs to the COBRA family.</text>
</comment>
<organism evidence="5 6">
    <name type="scientific">Arabidopsis arenosa</name>
    <name type="common">Sand rock-cress</name>
    <name type="synonym">Cardaminopsis arenosa</name>
    <dbReference type="NCBI Taxonomy" id="38785"/>
    <lineage>
        <taxon>Eukaryota</taxon>
        <taxon>Viridiplantae</taxon>
        <taxon>Streptophyta</taxon>
        <taxon>Embryophyta</taxon>
        <taxon>Tracheophyta</taxon>
        <taxon>Spermatophyta</taxon>
        <taxon>Magnoliopsida</taxon>
        <taxon>eudicotyledons</taxon>
        <taxon>Gunneridae</taxon>
        <taxon>Pentapetalae</taxon>
        <taxon>rosids</taxon>
        <taxon>malvids</taxon>
        <taxon>Brassicales</taxon>
        <taxon>Brassicaceae</taxon>
        <taxon>Camelineae</taxon>
        <taxon>Arabidopsis</taxon>
    </lineage>
</organism>
<dbReference type="GO" id="GO:0005886">
    <property type="term" value="C:plasma membrane"/>
    <property type="evidence" value="ECO:0007669"/>
    <property type="project" value="TreeGrafter"/>
</dbReference>
<evidence type="ECO:0000256" key="1">
    <source>
        <dbReference type="ARBA" id="ARBA00005507"/>
    </source>
</evidence>
<name>A0A8S1ZLR2_ARAAE</name>
<sequence>MNISRDSFTANVTIFNYLKKQKDIEGPWELGWTWYEDEILLSTMGAKVSKQSNVLKFVDCCLHRVTFVDLPQQTDDDHRNVANCCKDGVIPSWFREADLAKSSSSFQITVGQVGIEFHPPPLDLKLTTQGLEYVCDSLTEVMNTPGYLNAWMTTCNLYDLKMFHEKFWISDLGRKLSSFPASTEGFGVSQDIIPSSFANLKTADIVDLSYNNLTLQSSIPNGDCDQVNNFVKTQSSSQPQPDTTLQYHDGFPELSTTIQGGTQFPKSSSSTPRGKAKCSPLNLVDSRVVSASFIYGSPLAEKKEKQKLVTYDHASESDNFIEVKKKEAANPSYSLALSPSSSVKTQFLSQPQPDKILQYHDGFPELSTTIRGGTVPQIFLKHT</sequence>
<dbReference type="GO" id="GO:0052324">
    <property type="term" value="P:plant-type cell wall cellulose biosynthetic process"/>
    <property type="evidence" value="ECO:0007669"/>
    <property type="project" value="TreeGrafter"/>
</dbReference>
<dbReference type="EMBL" id="LR999451">
    <property type="protein sequence ID" value="CAE5959069.1"/>
    <property type="molecule type" value="Genomic_DNA"/>
</dbReference>
<dbReference type="PANTHER" id="PTHR31673:SF3">
    <property type="entry name" value="COBRA-LIKE PROTEIN 4"/>
    <property type="match status" value="1"/>
</dbReference>
<evidence type="ECO:0000256" key="3">
    <source>
        <dbReference type="ARBA" id="ARBA00023180"/>
    </source>
</evidence>
<keyword evidence="6" id="KW-1185">Reference proteome</keyword>